<dbReference type="RefSeq" id="WP_110105176.1">
    <property type="nucleotide sequence ID" value="NZ_JACBZZ010000001.1"/>
</dbReference>
<evidence type="ECO:0008006" key="3">
    <source>
        <dbReference type="Google" id="ProtNLM"/>
    </source>
</evidence>
<dbReference type="SUPFAM" id="SSF103473">
    <property type="entry name" value="MFS general substrate transporter"/>
    <property type="match status" value="1"/>
</dbReference>
<reference evidence="1 2" key="1">
    <citation type="submission" date="2018-05" db="EMBL/GenBank/DDBJ databases">
        <title>Genetic diversity of glacier-inhabiting Cryobacterium bacteria in China and description of Cryobacterium mengkeensis sp. nov. and Arthrobacter glacialis sp. nov.</title>
        <authorList>
            <person name="Liu Q."/>
            <person name="Xin Y.-H."/>
        </authorList>
    </citation>
    <scope>NUCLEOTIDE SEQUENCE [LARGE SCALE GENOMIC DNA]</scope>
    <source>
        <strain evidence="1 2">GP3</strain>
    </source>
</reference>
<dbReference type="AlphaFoldDB" id="A0A2V3DUL2"/>
<comment type="caution">
    <text evidence="1">The sequence shown here is derived from an EMBL/GenBank/DDBJ whole genome shotgun (WGS) entry which is preliminary data.</text>
</comment>
<keyword evidence="2" id="KW-1185">Reference proteome</keyword>
<gene>
    <name evidence="1" type="ORF">CVS29_04690</name>
</gene>
<evidence type="ECO:0000313" key="2">
    <source>
        <dbReference type="Proteomes" id="UP000246303"/>
    </source>
</evidence>
<name>A0A2V3DUL2_9MICC</name>
<accession>A0A2V3DUL2</accession>
<dbReference type="EMBL" id="QHLZ01000002">
    <property type="protein sequence ID" value="PXA66862.1"/>
    <property type="molecule type" value="Genomic_DNA"/>
</dbReference>
<dbReference type="OrthoDB" id="5125407at2"/>
<dbReference type="InterPro" id="IPR036259">
    <property type="entry name" value="MFS_trans_sf"/>
</dbReference>
<evidence type="ECO:0000313" key="1">
    <source>
        <dbReference type="EMBL" id="PXA66862.1"/>
    </source>
</evidence>
<dbReference type="Proteomes" id="UP000246303">
    <property type="component" value="Unassembled WGS sequence"/>
</dbReference>
<sequence length="107" mass="11467">MTSQPETTSGEPRKLTVRRAPKYVPFMIAGALTGVVTAAIFTFMAPPSEEFETSSIFGFFTVLLLIPGATLGAVMALILDRQGRRRSKTLLAAPLPDDHSNAEAETA</sequence>
<protein>
    <recommendedName>
        <fullName evidence="3">Potassium transporter Trk</fullName>
    </recommendedName>
</protein>
<organism evidence="1 2">
    <name type="scientific">Arthrobacter psychrochitiniphilus</name>
    <dbReference type="NCBI Taxonomy" id="291045"/>
    <lineage>
        <taxon>Bacteria</taxon>
        <taxon>Bacillati</taxon>
        <taxon>Actinomycetota</taxon>
        <taxon>Actinomycetes</taxon>
        <taxon>Micrococcales</taxon>
        <taxon>Micrococcaceae</taxon>
        <taxon>Arthrobacter</taxon>
    </lineage>
</organism>
<proteinExistence type="predicted"/>